<keyword evidence="3" id="KW-1185">Reference proteome</keyword>
<feature type="compositionally biased region" description="Pro residues" evidence="1">
    <location>
        <begin position="440"/>
        <end position="451"/>
    </location>
</feature>
<feature type="region of interest" description="Disordered" evidence="1">
    <location>
        <begin position="195"/>
        <end position="256"/>
    </location>
</feature>
<feature type="compositionally biased region" description="Low complexity" evidence="1">
    <location>
        <begin position="237"/>
        <end position="256"/>
    </location>
</feature>
<dbReference type="Proteomes" id="UP000078561">
    <property type="component" value="Unassembled WGS sequence"/>
</dbReference>
<feature type="compositionally biased region" description="Low complexity" evidence="1">
    <location>
        <begin position="215"/>
        <end position="229"/>
    </location>
</feature>
<feature type="compositionally biased region" description="Low complexity" evidence="1">
    <location>
        <begin position="738"/>
        <end position="749"/>
    </location>
</feature>
<feature type="region of interest" description="Disordered" evidence="1">
    <location>
        <begin position="157"/>
        <end position="182"/>
    </location>
</feature>
<protein>
    <submittedName>
        <fullName evidence="2">Uncharacterized protein</fullName>
    </submittedName>
</protein>
<name>A0A163K1A8_ABSGL</name>
<feature type="region of interest" description="Disordered" evidence="1">
    <location>
        <begin position="676"/>
        <end position="704"/>
    </location>
</feature>
<dbReference type="OrthoDB" id="10633184at2759"/>
<feature type="compositionally biased region" description="Low complexity" evidence="1">
    <location>
        <begin position="348"/>
        <end position="357"/>
    </location>
</feature>
<feature type="region of interest" description="Disordered" evidence="1">
    <location>
        <begin position="269"/>
        <end position="288"/>
    </location>
</feature>
<feature type="compositionally biased region" description="Basic and acidic residues" evidence="1">
    <location>
        <begin position="509"/>
        <end position="527"/>
    </location>
</feature>
<gene>
    <name evidence="2" type="primary">ABSGL_11761.1 scaffold 12318</name>
</gene>
<feature type="compositionally biased region" description="Polar residues" evidence="1">
    <location>
        <begin position="371"/>
        <end position="392"/>
    </location>
</feature>
<feature type="region of interest" description="Disordered" evidence="1">
    <location>
        <begin position="716"/>
        <end position="801"/>
    </location>
</feature>
<dbReference type="AlphaFoldDB" id="A0A163K1A8"/>
<dbReference type="InParanoid" id="A0A163K1A8"/>
<feature type="region of interest" description="Disordered" evidence="1">
    <location>
        <begin position="1"/>
        <end position="119"/>
    </location>
</feature>
<feature type="region of interest" description="Disordered" evidence="1">
    <location>
        <begin position="501"/>
        <end position="569"/>
    </location>
</feature>
<sequence>MSYEKTSNKDPTSYTKSADLQQLKEELAVLRERRKSRRHSQLLPTVSSSSSPSPPPSSSLSSSSPHTIIPTMPAKVHDLTKNQLPQPSSKEDSEIVDSTIENTPPSPIITRKTSAPKKERKVVLPNIITSTEATLSEGTEQSFEEHSILLAKLKVSTRRTDRKTNRTRPTLTTGPEEDDPTTELLLKAFQNLSGTQSTPVCKSQNSNPAEKIKVKTPTPTSTVSCSSSSRPFKKNDSQSSWKKQSSLSKLKSVKGKVSTAISALENSKAPSACYGSSDKNRPPRPLVARYELPSPHHQQSFNIDASLPLSTPVVRPPVTMISSVDRPQPPSSQPSRRPNGQRKKGVLSPSTSTPTTSKSYPRMQQILATIPASQPTPQQKDNKVSSKTTLSNGSKVTILRPLSLYTPQLSPSAGDCHLNLSGMLPSSDMPVEPILSPLSPLSPPLSPPPAQPLIKTDEKSNAKHSQSQPPVPPPHQWPALKDKVSNITTSSRPLRVINVNSDDNLDTIRPTDVDQTKQPCHHSEQLQHRQQHYSSAEDDTTDSSISDDDHGLSMTSRQPYPHQRKRYSDGSYFDHRYDYHITTTMDKTEDMNTGNPARQKKVSFSSTVTTIPGPAPSLSSSSSSSSPVPTPTHLHDYPKCTRGFWEAFSAEMGHQQRPELTLMDQMDAIKSQKAAKYLPVSQHHHPRHIDHPSQDSSPPVPTSKLFGIQKLLGKSKNDQEPSWWKGVGNKKQDPPPQAAFLPPLSASPPLNHPTKSRPKKPSSFRKTENYANRLTAVEPMAPAATAQPQWRQRVPLSKHHV</sequence>
<feature type="region of interest" description="Disordered" evidence="1">
    <location>
        <begin position="434"/>
        <end position="480"/>
    </location>
</feature>
<feature type="compositionally biased region" description="Polar residues" evidence="1">
    <location>
        <begin position="195"/>
        <end position="208"/>
    </location>
</feature>
<feature type="compositionally biased region" description="Low complexity" evidence="1">
    <location>
        <begin position="616"/>
        <end position="627"/>
    </location>
</feature>
<evidence type="ECO:0000313" key="3">
    <source>
        <dbReference type="Proteomes" id="UP000078561"/>
    </source>
</evidence>
<feature type="compositionally biased region" description="Basic and acidic residues" evidence="1">
    <location>
        <begin position="22"/>
        <end position="31"/>
    </location>
</feature>
<proteinExistence type="predicted"/>
<feature type="region of interest" description="Disordered" evidence="1">
    <location>
        <begin position="587"/>
        <end position="633"/>
    </location>
</feature>
<feature type="compositionally biased region" description="Basic residues" evidence="1">
    <location>
        <begin position="754"/>
        <end position="763"/>
    </location>
</feature>
<accession>A0A163K1A8</accession>
<evidence type="ECO:0000256" key="1">
    <source>
        <dbReference type="SAM" id="MobiDB-lite"/>
    </source>
</evidence>
<feature type="region of interest" description="Disordered" evidence="1">
    <location>
        <begin position="320"/>
        <end position="392"/>
    </location>
</feature>
<feature type="compositionally biased region" description="Polar residues" evidence="1">
    <location>
        <begin position="9"/>
        <end position="20"/>
    </location>
</feature>
<feature type="compositionally biased region" description="Polar residues" evidence="1">
    <location>
        <begin position="587"/>
        <end position="610"/>
    </location>
</feature>
<dbReference type="OMA" id="KTENYAN"/>
<organism evidence="2">
    <name type="scientific">Absidia glauca</name>
    <name type="common">Pin mould</name>
    <dbReference type="NCBI Taxonomy" id="4829"/>
    <lineage>
        <taxon>Eukaryota</taxon>
        <taxon>Fungi</taxon>
        <taxon>Fungi incertae sedis</taxon>
        <taxon>Mucoromycota</taxon>
        <taxon>Mucoromycotina</taxon>
        <taxon>Mucoromycetes</taxon>
        <taxon>Mucorales</taxon>
        <taxon>Cunninghamellaceae</taxon>
        <taxon>Absidia</taxon>
    </lineage>
</organism>
<dbReference type="EMBL" id="LT554473">
    <property type="protein sequence ID" value="SAM05886.1"/>
    <property type="molecule type" value="Genomic_DNA"/>
</dbReference>
<reference evidence="2" key="1">
    <citation type="submission" date="2016-04" db="EMBL/GenBank/DDBJ databases">
        <authorList>
            <person name="Evans L.H."/>
            <person name="Alamgir A."/>
            <person name="Owens N."/>
            <person name="Weber N.D."/>
            <person name="Virtaneva K."/>
            <person name="Barbian K."/>
            <person name="Babar A."/>
            <person name="Rosenke K."/>
        </authorList>
    </citation>
    <scope>NUCLEOTIDE SEQUENCE [LARGE SCALE GENOMIC DNA]</scope>
    <source>
        <strain evidence="2">CBS 101.48</strain>
    </source>
</reference>
<evidence type="ECO:0000313" key="2">
    <source>
        <dbReference type="EMBL" id="SAM05886.1"/>
    </source>
</evidence>